<dbReference type="Proteomes" id="UP001295444">
    <property type="component" value="Chromosome 02"/>
</dbReference>
<dbReference type="EMBL" id="OW240913">
    <property type="protein sequence ID" value="CAH2251312.1"/>
    <property type="molecule type" value="Genomic_DNA"/>
</dbReference>
<reference evidence="2" key="1">
    <citation type="submission" date="2022-03" db="EMBL/GenBank/DDBJ databases">
        <authorList>
            <person name="Alioto T."/>
            <person name="Alioto T."/>
            <person name="Gomez Garrido J."/>
        </authorList>
    </citation>
    <scope>NUCLEOTIDE SEQUENCE</scope>
</reference>
<keyword evidence="3" id="KW-1185">Reference proteome</keyword>
<evidence type="ECO:0000256" key="1">
    <source>
        <dbReference type="SAM" id="MobiDB-lite"/>
    </source>
</evidence>
<feature type="compositionally biased region" description="Acidic residues" evidence="1">
    <location>
        <begin position="36"/>
        <end position="47"/>
    </location>
</feature>
<organism evidence="2 3">
    <name type="scientific">Pelobates cultripes</name>
    <name type="common">Western spadefoot toad</name>
    <dbReference type="NCBI Taxonomy" id="61616"/>
    <lineage>
        <taxon>Eukaryota</taxon>
        <taxon>Metazoa</taxon>
        <taxon>Chordata</taxon>
        <taxon>Craniata</taxon>
        <taxon>Vertebrata</taxon>
        <taxon>Euteleostomi</taxon>
        <taxon>Amphibia</taxon>
        <taxon>Batrachia</taxon>
        <taxon>Anura</taxon>
        <taxon>Pelobatoidea</taxon>
        <taxon>Pelobatidae</taxon>
        <taxon>Pelobates</taxon>
    </lineage>
</organism>
<sequence length="128" mass="14581">MAPSKQTKITDPMRQNKKDKTRSAHAARPTSPESQEAPDFDPQTPDEELVTNKSLHTMLQALKGSLRSDLRQYTNELRKEIAELGGRTSHLETKTEEICAAHNDLVDKLQYLEEEQKSLNPLRTKLLE</sequence>
<name>A0AAD1REM9_PELCU</name>
<evidence type="ECO:0000313" key="3">
    <source>
        <dbReference type="Proteomes" id="UP001295444"/>
    </source>
</evidence>
<feature type="region of interest" description="Disordered" evidence="1">
    <location>
        <begin position="1"/>
        <end position="47"/>
    </location>
</feature>
<evidence type="ECO:0000313" key="2">
    <source>
        <dbReference type="EMBL" id="CAH2251312.1"/>
    </source>
</evidence>
<proteinExistence type="predicted"/>
<gene>
    <name evidence="2" type="ORF">PECUL_23A011464</name>
</gene>
<dbReference type="AlphaFoldDB" id="A0AAD1REM9"/>
<protein>
    <submittedName>
        <fullName evidence="2">Uncharacterized protein</fullName>
    </submittedName>
</protein>
<accession>A0AAD1REM9</accession>